<name>A0A2Z5G649_9BACT</name>
<protein>
    <submittedName>
        <fullName evidence="2">Putative conserved protein, contains double-stranded beta-helix domain</fullName>
    </submittedName>
</protein>
<organism evidence="2 3">
    <name type="scientific">Acidisarcina polymorpha</name>
    <dbReference type="NCBI Taxonomy" id="2211140"/>
    <lineage>
        <taxon>Bacteria</taxon>
        <taxon>Pseudomonadati</taxon>
        <taxon>Acidobacteriota</taxon>
        <taxon>Terriglobia</taxon>
        <taxon>Terriglobales</taxon>
        <taxon>Acidobacteriaceae</taxon>
        <taxon>Acidisarcina</taxon>
    </lineage>
</organism>
<dbReference type="AlphaFoldDB" id="A0A2Z5G649"/>
<keyword evidence="3" id="KW-1185">Reference proteome</keyword>
<dbReference type="SUPFAM" id="SSF51182">
    <property type="entry name" value="RmlC-like cupins"/>
    <property type="match status" value="1"/>
</dbReference>
<sequence length="189" mass="20365">MRRRTFLKTAAAMLPCAGLHDVVSGYTHAEAAAPPTADSLHVVGAGEDRFRQPISTGFSTMLFKVATNETAGGLFLIEHKNLVNAGPALHLHVAQEEWFCVVEGRVAFQVGEQRFELGPGESVLAPRRVPHAFAGTGSTPAHMLIAFSPAGQMEACFRDGSSPHSAAERAAFFRRYGMEYVGPSPFNRP</sequence>
<evidence type="ECO:0000313" key="3">
    <source>
        <dbReference type="Proteomes" id="UP000253606"/>
    </source>
</evidence>
<dbReference type="PANTHER" id="PTHR36440:SF1">
    <property type="entry name" value="PUTATIVE (AFU_ORTHOLOGUE AFUA_8G07350)-RELATED"/>
    <property type="match status" value="1"/>
</dbReference>
<dbReference type="Proteomes" id="UP000253606">
    <property type="component" value="Chromosome"/>
</dbReference>
<accession>A0A2Z5G649</accession>
<dbReference type="OrthoDB" id="116921at2"/>
<dbReference type="Gene3D" id="2.60.120.10">
    <property type="entry name" value="Jelly Rolls"/>
    <property type="match status" value="1"/>
</dbReference>
<dbReference type="PANTHER" id="PTHR36440">
    <property type="entry name" value="PUTATIVE (AFU_ORTHOLOGUE AFUA_8G07350)-RELATED"/>
    <property type="match status" value="1"/>
</dbReference>
<proteinExistence type="predicted"/>
<dbReference type="InterPro" id="IPR014710">
    <property type="entry name" value="RmlC-like_jellyroll"/>
</dbReference>
<dbReference type="InterPro" id="IPR013096">
    <property type="entry name" value="Cupin_2"/>
</dbReference>
<gene>
    <name evidence="2" type="ORF">ACPOL_5206</name>
</gene>
<dbReference type="InterPro" id="IPR011051">
    <property type="entry name" value="RmlC_Cupin_sf"/>
</dbReference>
<evidence type="ECO:0000259" key="1">
    <source>
        <dbReference type="Pfam" id="PF07883"/>
    </source>
</evidence>
<dbReference type="RefSeq" id="WP_114209229.1">
    <property type="nucleotide sequence ID" value="NZ_CP030840.1"/>
</dbReference>
<dbReference type="InterPro" id="IPR053146">
    <property type="entry name" value="QDO-like"/>
</dbReference>
<dbReference type="EMBL" id="CP030840">
    <property type="protein sequence ID" value="AXC14460.1"/>
    <property type="molecule type" value="Genomic_DNA"/>
</dbReference>
<feature type="domain" description="Cupin type-2" evidence="1">
    <location>
        <begin position="87"/>
        <end position="146"/>
    </location>
</feature>
<evidence type="ECO:0000313" key="2">
    <source>
        <dbReference type="EMBL" id="AXC14460.1"/>
    </source>
</evidence>
<dbReference type="Pfam" id="PF07883">
    <property type="entry name" value="Cupin_2"/>
    <property type="match status" value="1"/>
</dbReference>
<reference evidence="2 3" key="1">
    <citation type="journal article" date="2018" name="Front. Microbiol.">
        <title>Hydrolytic Capabilities as a Key to Environmental Success: Chitinolytic and Cellulolytic Acidobacteria From Acidic Sub-arctic Soils and Boreal Peatlands.</title>
        <authorList>
            <person name="Belova S.E."/>
            <person name="Ravin N.V."/>
            <person name="Pankratov T.A."/>
            <person name="Rakitin A.L."/>
            <person name="Ivanova A.A."/>
            <person name="Beletsky A.V."/>
            <person name="Mardanov A.V."/>
            <person name="Sinninghe Damste J.S."/>
            <person name="Dedysh S.N."/>
        </authorList>
    </citation>
    <scope>NUCLEOTIDE SEQUENCE [LARGE SCALE GENOMIC DNA]</scope>
    <source>
        <strain evidence="2 3">SBC82</strain>
    </source>
</reference>
<dbReference type="KEGG" id="abas:ACPOL_5206"/>